<feature type="transmembrane region" description="Helical" evidence="1">
    <location>
        <begin position="169"/>
        <end position="186"/>
    </location>
</feature>
<dbReference type="InterPro" id="IPR007354">
    <property type="entry name" value="CruF-like"/>
</dbReference>
<keyword evidence="1" id="KW-1133">Transmembrane helix</keyword>
<feature type="transmembrane region" description="Helical" evidence="1">
    <location>
        <begin position="39"/>
        <end position="57"/>
    </location>
</feature>
<feature type="transmembrane region" description="Helical" evidence="1">
    <location>
        <begin position="12"/>
        <end position="33"/>
    </location>
</feature>
<feature type="transmembrane region" description="Helical" evidence="1">
    <location>
        <begin position="103"/>
        <end position="122"/>
    </location>
</feature>
<gene>
    <name evidence="2" type="ORF">ACFQZJ_12560</name>
</gene>
<feature type="transmembrane region" description="Helical" evidence="1">
    <location>
        <begin position="64"/>
        <end position="81"/>
    </location>
</feature>
<dbReference type="Pfam" id="PF04240">
    <property type="entry name" value="Caroten_synth"/>
    <property type="match status" value="1"/>
</dbReference>
<feature type="transmembrane region" description="Helical" evidence="1">
    <location>
        <begin position="193"/>
        <end position="213"/>
    </location>
</feature>
<name>A0ABW3B4P5_9FLAO</name>
<keyword evidence="3" id="KW-1185">Reference proteome</keyword>
<proteinExistence type="predicted"/>
<keyword evidence="1" id="KW-0812">Transmembrane</keyword>
<protein>
    <submittedName>
        <fullName evidence="2">Carotenoid biosynthesis protein</fullName>
    </submittedName>
</protein>
<sequence length="214" mass="24350">MFKILKEHQLNLAIATIWLFHVSAMIGIGIGHVDWFVEKTPLNLSITLILFLAFFPIDTIKKSIAFGIFCAGGIFAEWLGVEHQLLFGDYAYGGNFGPKIDGVPYLIGAYWAILTFVTASILDYAKWNNAIKIVVATMLMVLLDFLMEHTAPIFDYWTFEGGIPTMENYVTWFALGLGFQIIVRLFKITGNKLLSAHIYLAQFVFFLFFYFLFP</sequence>
<feature type="transmembrane region" description="Helical" evidence="1">
    <location>
        <begin position="129"/>
        <end position="147"/>
    </location>
</feature>
<evidence type="ECO:0000256" key="1">
    <source>
        <dbReference type="SAM" id="Phobius"/>
    </source>
</evidence>
<dbReference type="Proteomes" id="UP001597012">
    <property type="component" value="Unassembled WGS sequence"/>
</dbReference>
<comment type="caution">
    <text evidence="2">The sequence shown here is derived from an EMBL/GenBank/DDBJ whole genome shotgun (WGS) entry which is preliminary data.</text>
</comment>
<organism evidence="2 3">
    <name type="scientific">Maribacter chungangensis</name>
    <dbReference type="NCBI Taxonomy" id="1069117"/>
    <lineage>
        <taxon>Bacteria</taxon>
        <taxon>Pseudomonadati</taxon>
        <taxon>Bacteroidota</taxon>
        <taxon>Flavobacteriia</taxon>
        <taxon>Flavobacteriales</taxon>
        <taxon>Flavobacteriaceae</taxon>
        <taxon>Maribacter</taxon>
    </lineage>
</organism>
<reference evidence="3" key="1">
    <citation type="journal article" date="2019" name="Int. J. Syst. Evol. Microbiol.">
        <title>The Global Catalogue of Microorganisms (GCM) 10K type strain sequencing project: providing services to taxonomists for standard genome sequencing and annotation.</title>
        <authorList>
            <consortium name="The Broad Institute Genomics Platform"/>
            <consortium name="The Broad Institute Genome Sequencing Center for Infectious Disease"/>
            <person name="Wu L."/>
            <person name="Ma J."/>
        </authorList>
    </citation>
    <scope>NUCLEOTIDE SEQUENCE [LARGE SCALE GENOMIC DNA]</scope>
    <source>
        <strain evidence="3">CCUG 61948</strain>
    </source>
</reference>
<keyword evidence="1" id="KW-0472">Membrane</keyword>
<evidence type="ECO:0000313" key="2">
    <source>
        <dbReference type="EMBL" id="MFD0798296.1"/>
    </source>
</evidence>
<evidence type="ECO:0000313" key="3">
    <source>
        <dbReference type="Proteomes" id="UP001597012"/>
    </source>
</evidence>
<dbReference type="RefSeq" id="WP_379934982.1">
    <property type="nucleotide sequence ID" value="NZ_JBHTHY010000011.1"/>
</dbReference>
<dbReference type="EMBL" id="JBHTHY010000011">
    <property type="protein sequence ID" value="MFD0798296.1"/>
    <property type="molecule type" value="Genomic_DNA"/>
</dbReference>
<accession>A0ABW3B4P5</accession>